<feature type="domain" description="Leucyl-tRNA synthetase editing" evidence="8">
    <location>
        <begin position="2"/>
        <end position="98"/>
    </location>
</feature>
<evidence type="ECO:0000256" key="6">
    <source>
        <dbReference type="ARBA" id="ARBA00022917"/>
    </source>
</evidence>
<dbReference type="PANTHER" id="PTHR43740:SF2">
    <property type="entry name" value="LEUCINE--TRNA LIGASE, MITOCHONDRIAL"/>
    <property type="match status" value="1"/>
</dbReference>
<dbReference type="GO" id="GO:0005524">
    <property type="term" value="F:ATP binding"/>
    <property type="evidence" value="ECO:0007669"/>
    <property type="project" value="UniProtKB-KW"/>
</dbReference>
<feature type="non-terminal residue" evidence="9">
    <location>
        <position position="98"/>
    </location>
</feature>
<dbReference type="EMBL" id="BARW01039924">
    <property type="protein sequence ID" value="GAJ23588.1"/>
    <property type="molecule type" value="Genomic_DNA"/>
</dbReference>
<evidence type="ECO:0000313" key="9">
    <source>
        <dbReference type="EMBL" id="GAJ23588.1"/>
    </source>
</evidence>
<keyword evidence="4" id="KW-0547">Nucleotide-binding</keyword>
<dbReference type="PANTHER" id="PTHR43740">
    <property type="entry name" value="LEUCYL-TRNA SYNTHETASE"/>
    <property type="match status" value="1"/>
</dbReference>
<keyword evidence="3" id="KW-0436">Ligase</keyword>
<dbReference type="InterPro" id="IPR025709">
    <property type="entry name" value="Leu_tRNA-synth_edit"/>
</dbReference>
<dbReference type="AlphaFoldDB" id="X1V1E5"/>
<evidence type="ECO:0000259" key="8">
    <source>
        <dbReference type="Pfam" id="PF13603"/>
    </source>
</evidence>
<dbReference type="SUPFAM" id="SSF50677">
    <property type="entry name" value="ValRS/IleRS/LeuRS editing domain"/>
    <property type="match status" value="1"/>
</dbReference>
<dbReference type="InterPro" id="IPR002302">
    <property type="entry name" value="Leu-tRNA-ligase"/>
</dbReference>
<comment type="similarity">
    <text evidence="1">Belongs to the class-I aminoacyl-tRNA synthetase family.</text>
</comment>
<dbReference type="Gene3D" id="3.90.740.10">
    <property type="entry name" value="Valyl/Leucyl/Isoleucyl-tRNA synthetase, editing domain"/>
    <property type="match status" value="1"/>
</dbReference>
<comment type="caution">
    <text evidence="9">The sequence shown here is derived from an EMBL/GenBank/DDBJ whole genome shotgun (WGS) entry which is preliminary data.</text>
</comment>
<dbReference type="GO" id="GO:0006429">
    <property type="term" value="P:leucyl-tRNA aminoacylation"/>
    <property type="evidence" value="ECO:0007669"/>
    <property type="project" value="InterPro"/>
</dbReference>
<proteinExistence type="inferred from homology"/>
<evidence type="ECO:0000256" key="7">
    <source>
        <dbReference type="ARBA" id="ARBA00023146"/>
    </source>
</evidence>
<evidence type="ECO:0000256" key="4">
    <source>
        <dbReference type="ARBA" id="ARBA00022741"/>
    </source>
</evidence>
<sequence>MADSDHVIEVFTTRQDTVFGATFMCFAPEHPLVKELTEGTPHEKEVQEFVEKTLKVDAFMRTADFTVKEGVFTGTYCLNPVTGEKMPIYVANFVLYEY</sequence>
<evidence type="ECO:0000256" key="5">
    <source>
        <dbReference type="ARBA" id="ARBA00022840"/>
    </source>
</evidence>
<accession>X1V1E5</accession>
<evidence type="ECO:0000256" key="2">
    <source>
        <dbReference type="ARBA" id="ARBA00013164"/>
    </source>
</evidence>
<name>X1V1E5_9ZZZZ</name>
<dbReference type="GO" id="GO:0004823">
    <property type="term" value="F:leucine-tRNA ligase activity"/>
    <property type="evidence" value="ECO:0007669"/>
    <property type="project" value="UniProtKB-EC"/>
</dbReference>
<dbReference type="EC" id="6.1.1.4" evidence="2"/>
<reference evidence="9" key="1">
    <citation type="journal article" date="2014" name="Front. Microbiol.">
        <title>High frequency of phylogenetically diverse reductive dehalogenase-homologous genes in deep subseafloor sedimentary metagenomes.</title>
        <authorList>
            <person name="Kawai M."/>
            <person name="Futagami T."/>
            <person name="Toyoda A."/>
            <person name="Takaki Y."/>
            <person name="Nishi S."/>
            <person name="Hori S."/>
            <person name="Arai W."/>
            <person name="Tsubouchi T."/>
            <person name="Morono Y."/>
            <person name="Uchiyama I."/>
            <person name="Ito T."/>
            <person name="Fujiyama A."/>
            <person name="Inagaki F."/>
            <person name="Takami H."/>
        </authorList>
    </citation>
    <scope>NUCLEOTIDE SEQUENCE</scope>
    <source>
        <strain evidence="9">Expedition CK06-06</strain>
    </source>
</reference>
<dbReference type="GO" id="GO:0002161">
    <property type="term" value="F:aminoacyl-tRNA deacylase activity"/>
    <property type="evidence" value="ECO:0007669"/>
    <property type="project" value="InterPro"/>
</dbReference>
<organism evidence="9">
    <name type="scientific">marine sediment metagenome</name>
    <dbReference type="NCBI Taxonomy" id="412755"/>
    <lineage>
        <taxon>unclassified sequences</taxon>
        <taxon>metagenomes</taxon>
        <taxon>ecological metagenomes</taxon>
    </lineage>
</organism>
<evidence type="ECO:0000256" key="3">
    <source>
        <dbReference type="ARBA" id="ARBA00022598"/>
    </source>
</evidence>
<keyword evidence="6" id="KW-0648">Protein biosynthesis</keyword>
<dbReference type="GO" id="GO:0005829">
    <property type="term" value="C:cytosol"/>
    <property type="evidence" value="ECO:0007669"/>
    <property type="project" value="TreeGrafter"/>
</dbReference>
<keyword evidence="5" id="KW-0067">ATP-binding</keyword>
<dbReference type="Pfam" id="PF13603">
    <property type="entry name" value="tRNA-synt_1_2"/>
    <property type="match status" value="1"/>
</dbReference>
<evidence type="ECO:0000256" key="1">
    <source>
        <dbReference type="ARBA" id="ARBA00005594"/>
    </source>
</evidence>
<keyword evidence="7" id="KW-0030">Aminoacyl-tRNA synthetase</keyword>
<dbReference type="InterPro" id="IPR009008">
    <property type="entry name" value="Val/Leu/Ile-tRNA-synth_edit"/>
</dbReference>
<protein>
    <recommendedName>
        <fullName evidence="2">leucine--tRNA ligase</fullName>
        <ecNumber evidence="2">6.1.1.4</ecNumber>
    </recommendedName>
</protein>
<gene>
    <name evidence="9" type="ORF">S12H4_60591</name>
</gene>